<dbReference type="Gene3D" id="2.60.40.1220">
    <property type="match status" value="1"/>
</dbReference>
<feature type="transmembrane region" description="Helical" evidence="4">
    <location>
        <begin position="267"/>
        <end position="285"/>
    </location>
</feature>
<keyword evidence="4" id="KW-0472">Membrane</keyword>
<evidence type="ECO:0000256" key="3">
    <source>
        <dbReference type="SAM" id="MobiDB-lite"/>
    </source>
</evidence>
<evidence type="ECO:0000256" key="1">
    <source>
        <dbReference type="ARBA" id="ARBA00022729"/>
    </source>
</evidence>
<dbReference type="EMBL" id="BOOP01000019">
    <property type="protein sequence ID" value="GII39240.1"/>
    <property type="molecule type" value="Genomic_DNA"/>
</dbReference>
<dbReference type="InterPro" id="IPR007348">
    <property type="entry name" value="CopC_dom"/>
</dbReference>
<feature type="compositionally biased region" description="Low complexity" evidence="3">
    <location>
        <begin position="248"/>
        <end position="258"/>
    </location>
</feature>
<sequence>MYDVVGARVRYRKGSAPRLSRLMRSSPAPSATTTGAARRRFGRLSLMFLTALLSGAVLTTLSSSPAAAHGQLGMTNPAKDSTVRDPLEAVFLYFTEPPAPTSYFTVTTPSGVRVDRQWLTDEPKRLDEPVREDHLIDGVWEPKLYHTGYPAKIPVAYWPEQGVYTAKYMTIASDGEHVQGQVRFTYKGRMTAAPKGWQAPTNQPDAALLAATGTGAAAGPQAGGTTSPTPTAGCTPQGVPETGCDTGAPSPAAAAQTAAEDDSDTGVLVWLIPAVLVVAAGFMVVRAARRPSPDGAPPARRVPGPPGRSPLAQRADAPRSAGRGKAAKRR</sequence>
<dbReference type="AlphaFoldDB" id="A0A8J3UI66"/>
<comment type="caution">
    <text evidence="6">The sequence shown here is derived from an EMBL/GenBank/DDBJ whole genome shotgun (WGS) entry which is preliminary data.</text>
</comment>
<evidence type="ECO:0000256" key="2">
    <source>
        <dbReference type="ARBA" id="ARBA00023008"/>
    </source>
</evidence>
<evidence type="ECO:0000259" key="5">
    <source>
        <dbReference type="Pfam" id="PF04234"/>
    </source>
</evidence>
<keyword evidence="7" id="KW-1185">Reference proteome</keyword>
<feature type="domain" description="CopC" evidence="5">
    <location>
        <begin position="69"/>
        <end position="185"/>
    </location>
</feature>
<dbReference type="Pfam" id="PF04234">
    <property type="entry name" value="CopC"/>
    <property type="match status" value="1"/>
</dbReference>
<dbReference type="SUPFAM" id="SSF81296">
    <property type="entry name" value="E set domains"/>
    <property type="match status" value="1"/>
</dbReference>
<dbReference type="InterPro" id="IPR014756">
    <property type="entry name" value="Ig_E-set"/>
</dbReference>
<gene>
    <name evidence="6" type="ORF">Pph01_42430</name>
</gene>
<evidence type="ECO:0000313" key="6">
    <source>
        <dbReference type="EMBL" id="GII39240.1"/>
    </source>
</evidence>
<keyword evidence="1" id="KW-0732">Signal</keyword>
<dbReference type="Proteomes" id="UP000622547">
    <property type="component" value="Unassembled WGS sequence"/>
</dbReference>
<keyword evidence="4" id="KW-1133">Transmembrane helix</keyword>
<evidence type="ECO:0000256" key="4">
    <source>
        <dbReference type="SAM" id="Phobius"/>
    </source>
</evidence>
<evidence type="ECO:0000313" key="7">
    <source>
        <dbReference type="Proteomes" id="UP000622547"/>
    </source>
</evidence>
<feature type="region of interest" description="Disordered" evidence="3">
    <location>
        <begin position="289"/>
        <end position="330"/>
    </location>
</feature>
<feature type="compositionally biased region" description="Low complexity" evidence="3">
    <location>
        <begin position="215"/>
        <end position="233"/>
    </location>
</feature>
<dbReference type="GO" id="GO:0005507">
    <property type="term" value="F:copper ion binding"/>
    <property type="evidence" value="ECO:0007669"/>
    <property type="project" value="InterPro"/>
</dbReference>
<organism evidence="6 7">
    <name type="scientific">Planotetraspora phitsanulokensis</name>
    <dbReference type="NCBI Taxonomy" id="575192"/>
    <lineage>
        <taxon>Bacteria</taxon>
        <taxon>Bacillati</taxon>
        <taxon>Actinomycetota</taxon>
        <taxon>Actinomycetes</taxon>
        <taxon>Streptosporangiales</taxon>
        <taxon>Streptosporangiaceae</taxon>
        <taxon>Planotetraspora</taxon>
    </lineage>
</organism>
<protein>
    <recommendedName>
        <fullName evidence="5">CopC domain-containing protein</fullName>
    </recommendedName>
</protein>
<feature type="region of interest" description="Disordered" evidence="3">
    <location>
        <begin position="215"/>
        <end position="263"/>
    </location>
</feature>
<reference evidence="6 7" key="1">
    <citation type="submission" date="2021-01" db="EMBL/GenBank/DDBJ databases">
        <title>Whole genome shotgun sequence of Planotetraspora phitsanulokensis NBRC 104273.</title>
        <authorList>
            <person name="Komaki H."/>
            <person name="Tamura T."/>
        </authorList>
    </citation>
    <scope>NUCLEOTIDE SEQUENCE [LARGE SCALE GENOMIC DNA]</scope>
    <source>
        <strain evidence="6 7">NBRC 104273</strain>
    </source>
</reference>
<accession>A0A8J3UI66</accession>
<dbReference type="InterPro" id="IPR014755">
    <property type="entry name" value="Cu-Rt/internalin_Ig-like"/>
</dbReference>
<dbReference type="GO" id="GO:0042597">
    <property type="term" value="C:periplasmic space"/>
    <property type="evidence" value="ECO:0007669"/>
    <property type="project" value="InterPro"/>
</dbReference>
<keyword evidence="4" id="KW-0812">Transmembrane</keyword>
<name>A0A8J3UI66_9ACTN</name>
<proteinExistence type="predicted"/>
<dbReference type="GO" id="GO:0046688">
    <property type="term" value="P:response to copper ion"/>
    <property type="evidence" value="ECO:0007669"/>
    <property type="project" value="InterPro"/>
</dbReference>
<keyword evidence="2" id="KW-0186">Copper</keyword>